<dbReference type="EMBL" id="DYXE01000058">
    <property type="protein sequence ID" value="HJH49945.1"/>
    <property type="molecule type" value="Genomic_DNA"/>
</dbReference>
<name>A0A9D2VY72_9FIRM</name>
<dbReference type="RefSeq" id="WP_070087610.1">
    <property type="nucleotide sequence ID" value="NZ_CABMJS010000005.1"/>
</dbReference>
<dbReference type="Proteomes" id="UP000813420">
    <property type="component" value="Unassembled WGS sequence"/>
</dbReference>
<dbReference type="InterPro" id="IPR013830">
    <property type="entry name" value="SGNH_hydro"/>
</dbReference>
<keyword evidence="1" id="KW-0812">Transmembrane</keyword>
<evidence type="ECO:0000313" key="4">
    <source>
        <dbReference type="Proteomes" id="UP000813420"/>
    </source>
</evidence>
<accession>A0A9D2VY72</accession>
<feature type="domain" description="SGNH hydrolase-type esterase" evidence="2">
    <location>
        <begin position="90"/>
        <end position="242"/>
    </location>
</feature>
<dbReference type="OrthoDB" id="1652311at2"/>
<protein>
    <submittedName>
        <fullName evidence="3">GDSL-type esterase/lipase family protein</fullName>
    </submittedName>
</protein>
<keyword evidence="1" id="KW-1133">Transmembrane helix</keyword>
<keyword evidence="1" id="KW-0472">Membrane</keyword>
<evidence type="ECO:0000256" key="1">
    <source>
        <dbReference type="SAM" id="Phobius"/>
    </source>
</evidence>
<evidence type="ECO:0000259" key="2">
    <source>
        <dbReference type="Pfam" id="PF13472"/>
    </source>
</evidence>
<sequence length="255" mass="27982">MEIDKRRKTVLRTVILVAVVLAAAGIILLIFRLADTKVDTGKGLERLAALEKTDVASVEQKIQELEAAERAADPQGFSQTANEKFANALVLGDSIAQGLYEYNVLDQTHVLAERGAGVVNGEGKMAASQIAQAKSLVPQTLFLAYGMNDMKVTDQESFLAAYRGILEDLKQSLPDTDIYVNCILPVRQQTAEAEPAYANISQYNEGLKSLCEELKVTFIDNADLVKEEYYADDGIHMAPAYYTEWVNRMAEVAGL</sequence>
<feature type="transmembrane region" description="Helical" evidence="1">
    <location>
        <begin position="9"/>
        <end position="31"/>
    </location>
</feature>
<proteinExistence type="predicted"/>
<evidence type="ECO:0000313" key="3">
    <source>
        <dbReference type="EMBL" id="HJH49945.1"/>
    </source>
</evidence>
<comment type="caution">
    <text evidence="3">The sequence shown here is derived from an EMBL/GenBank/DDBJ whole genome shotgun (WGS) entry which is preliminary data.</text>
</comment>
<dbReference type="AlphaFoldDB" id="A0A9D2VY72"/>
<organism evidence="3 4">
    <name type="scientific">Merdimonas faecis</name>
    <dbReference type="NCBI Taxonomy" id="1653435"/>
    <lineage>
        <taxon>Bacteria</taxon>
        <taxon>Bacillati</taxon>
        <taxon>Bacillota</taxon>
        <taxon>Clostridia</taxon>
        <taxon>Lachnospirales</taxon>
        <taxon>Lachnospiraceae</taxon>
        <taxon>Merdimonas</taxon>
    </lineage>
</organism>
<dbReference type="Gene3D" id="3.40.50.1110">
    <property type="entry name" value="SGNH hydrolase"/>
    <property type="match status" value="1"/>
</dbReference>
<gene>
    <name evidence="3" type="ORF">K8V39_06755</name>
</gene>
<reference evidence="3" key="2">
    <citation type="submission" date="2021-09" db="EMBL/GenBank/DDBJ databases">
        <authorList>
            <person name="Gilroy R."/>
        </authorList>
    </citation>
    <scope>NUCLEOTIDE SEQUENCE</scope>
    <source>
        <strain evidence="3">USAMLcec4-12693</strain>
    </source>
</reference>
<dbReference type="SUPFAM" id="SSF52266">
    <property type="entry name" value="SGNH hydrolase"/>
    <property type="match status" value="1"/>
</dbReference>
<dbReference type="Pfam" id="PF13472">
    <property type="entry name" value="Lipase_GDSL_2"/>
    <property type="match status" value="1"/>
</dbReference>
<reference evidence="3" key="1">
    <citation type="journal article" date="2021" name="PeerJ">
        <title>Extensive microbial diversity within the chicken gut microbiome revealed by metagenomics and culture.</title>
        <authorList>
            <person name="Gilroy R."/>
            <person name="Ravi A."/>
            <person name="Getino M."/>
            <person name="Pursley I."/>
            <person name="Horton D.L."/>
            <person name="Alikhan N.F."/>
            <person name="Baker D."/>
            <person name="Gharbi K."/>
            <person name="Hall N."/>
            <person name="Watson M."/>
            <person name="Adriaenssens E.M."/>
            <person name="Foster-Nyarko E."/>
            <person name="Jarju S."/>
            <person name="Secka A."/>
            <person name="Antonio M."/>
            <person name="Oren A."/>
            <person name="Chaudhuri R.R."/>
            <person name="La Ragione R."/>
            <person name="Hildebrand F."/>
            <person name="Pallen M.J."/>
        </authorList>
    </citation>
    <scope>NUCLEOTIDE SEQUENCE</scope>
    <source>
        <strain evidence="3">USAMLcec4-12693</strain>
    </source>
</reference>
<dbReference type="InterPro" id="IPR036514">
    <property type="entry name" value="SGNH_hydro_sf"/>
</dbReference>